<dbReference type="EMBL" id="CP040058">
    <property type="protein sequence ID" value="QCP36523.1"/>
    <property type="molecule type" value="Genomic_DNA"/>
</dbReference>
<dbReference type="AlphaFoldDB" id="A0A4P8IKE2"/>
<name>A0A4P8IKE2_9FIRM</name>
<dbReference type="Proteomes" id="UP000298653">
    <property type="component" value="Chromosome"/>
</dbReference>
<organism evidence="1 2">
    <name type="scientific">Anaerostipes rhamnosivorans</name>
    <dbReference type="NCBI Taxonomy" id="1229621"/>
    <lineage>
        <taxon>Bacteria</taxon>
        <taxon>Bacillati</taxon>
        <taxon>Bacillota</taxon>
        <taxon>Clostridia</taxon>
        <taxon>Lachnospirales</taxon>
        <taxon>Lachnospiraceae</taxon>
        <taxon>Anaerostipes</taxon>
    </lineage>
</organism>
<evidence type="ECO:0000313" key="1">
    <source>
        <dbReference type="EMBL" id="QCP36523.1"/>
    </source>
</evidence>
<evidence type="ECO:0000313" key="2">
    <source>
        <dbReference type="Proteomes" id="UP000298653"/>
    </source>
</evidence>
<protein>
    <submittedName>
        <fullName evidence="1">Uncharacterized protein</fullName>
    </submittedName>
</protein>
<accession>A0A4P8IKE2</accession>
<proteinExistence type="predicted"/>
<gene>
    <name evidence="1" type="ORF">AR1Y2_3069</name>
</gene>
<keyword evidence="2" id="KW-1185">Reference proteome</keyword>
<reference evidence="1 2" key="1">
    <citation type="submission" date="2019-05" db="EMBL/GenBank/DDBJ databases">
        <title>Complete genome sequencing of Anaerostipes rhamnosivorans.</title>
        <authorList>
            <person name="Bui T.P.N."/>
            <person name="de Vos W.M."/>
        </authorList>
    </citation>
    <scope>NUCLEOTIDE SEQUENCE [LARGE SCALE GENOMIC DNA]</scope>
    <source>
        <strain evidence="1 2">1y2</strain>
    </source>
</reference>
<sequence>MVNHYLKIIIDQIPEEGFAVHLFFFAKPRFIVMSAVNYGNL</sequence>
<dbReference type="KEGG" id="arf:AR1Y2_3069"/>